<reference evidence="4 5" key="1">
    <citation type="submission" date="2017-10" db="EMBL/GenBank/DDBJ databases">
        <title>Novel microbial diversity and functional potential in the marine mammal oral microbiome.</title>
        <authorList>
            <person name="Dudek N.K."/>
            <person name="Sun C.L."/>
            <person name="Burstein D."/>
            <person name="Kantor R.S."/>
            <person name="Aliaga Goltsman D.S."/>
            <person name="Bik E.M."/>
            <person name="Thomas B.C."/>
            <person name="Banfield J.F."/>
            <person name="Relman D.A."/>
        </authorList>
    </citation>
    <scope>NUCLEOTIDE SEQUENCE [LARGE SCALE GENOMIC DNA]</scope>
    <source>
        <strain evidence="4">DOLJORAL78_47_16</strain>
    </source>
</reference>
<dbReference type="AlphaFoldDB" id="A0A2G6KEH5"/>
<sequence>MNTKPLIGISAGDPAGIGPEVTAKALSQPEIYQLCRPLVVAENELMRAAIEFSGLALKVHPVSTPQEGLYEAGTLDVLDLRNIDGRSIAYRQVSAECGQASFEFVEKTIKLAMAGEIDATVTGPINKEAIRLAGCPHAGHTEIYATLTQTKDYAMMLMHEHFRVIHVSTHVALRKACERVKTDRVLRVIRLAQTTLQQLGIDTPRIAVAGLNPHAGENGLFGREEIEEIQPAIEQAQEEGMNVDGPLPADTVFSKMQGGQYDIVVVMYHDQGHIPTKLLGFQYDEKTDTWGAVSGINMTCGLPIIRVSVDHGTAFDKAGAGQANPDSMIQAIEVASQLASTATTGEET</sequence>
<dbReference type="GO" id="GO:0016491">
    <property type="term" value="F:oxidoreductase activity"/>
    <property type="evidence" value="ECO:0007669"/>
    <property type="project" value="UniProtKB-KW"/>
</dbReference>
<dbReference type="Proteomes" id="UP000230821">
    <property type="component" value="Unassembled WGS sequence"/>
</dbReference>
<dbReference type="GO" id="GO:0051287">
    <property type="term" value="F:NAD binding"/>
    <property type="evidence" value="ECO:0007669"/>
    <property type="project" value="InterPro"/>
</dbReference>
<dbReference type="Pfam" id="PF04166">
    <property type="entry name" value="PdxA"/>
    <property type="match status" value="1"/>
</dbReference>
<dbReference type="SUPFAM" id="SSF53659">
    <property type="entry name" value="Isocitrate/Isopropylmalate dehydrogenase-like"/>
    <property type="match status" value="1"/>
</dbReference>
<name>A0A2G6KEH5_9BACT</name>
<keyword evidence="3" id="KW-0520">NAD</keyword>
<keyword evidence="2" id="KW-0560">Oxidoreductase</keyword>
<evidence type="ECO:0000256" key="1">
    <source>
        <dbReference type="ARBA" id="ARBA00022723"/>
    </source>
</evidence>
<evidence type="ECO:0000313" key="4">
    <source>
        <dbReference type="EMBL" id="PIE34084.1"/>
    </source>
</evidence>
<evidence type="ECO:0000256" key="3">
    <source>
        <dbReference type="ARBA" id="ARBA00023027"/>
    </source>
</evidence>
<dbReference type="PANTHER" id="PTHR30004:SF6">
    <property type="entry name" value="D-THREONATE 4-PHOSPHATE DEHYDROGENASE"/>
    <property type="match status" value="1"/>
</dbReference>
<comment type="caution">
    <text evidence="4">The sequence shown here is derived from an EMBL/GenBank/DDBJ whole genome shotgun (WGS) entry which is preliminary data.</text>
</comment>
<gene>
    <name evidence="4" type="primary">pdxA</name>
    <name evidence="4" type="ORF">CSA56_09250</name>
</gene>
<dbReference type="NCBIfam" id="TIGR00557">
    <property type="entry name" value="pdxA"/>
    <property type="match status" value="1"/>
</dbReference>
<keyword evidence="1" id="KW-0479">Metal-binding</keyword>
<proteinExistence type="predicted"/>
<dbReference type="GO" id="GO:0046872">
    <property type="term" value="F:metal ion binding"/>
    <property type="evidence" value="ECO:0007669"/>
    <property type="project" value="UniProtKB-KW"/>
</dbReference>
<accession>A0A2G6KEH5</accession>
<dbReference type="InterPro" id="IPR005255">
    <property type="entry name" value="PdxA_fam"/>
</dbReference>
<dbReference type="PANTHER" id="PTHR30004">
    <property type="entry name" value="4-HYDROXYTHREONINE-4-PHOSPHATE DEHYDROGENASE"/>
    <property type="match status" value="1"/>
</dbReference>
<dbReference type="Gene3D" id="3.40.718.10">
    <property type="entry name" value="Isopropylmalate Dehydrogenase"/>
    <property type="match status" value="1"/>
</dbReference>
<evidence type="ECO:0000313" key="5">
    <source>
        <dbReference type="Proteomes" id="UP000230821"/>
    </source>
</evidence>
<protein>
    <submittedName>
        <fullName evidence="4">4-hydroxythreonine-4-phosphate dehydrogenase PdxA</fullName>
    </submittedName>
</protein>
<dbReference type="EMBL" id="PDSK01000092">
    <property type="protein sequence ID" value="PIE34084.1"/>
    <property type="molecule type" value="Genomic_DNA"/>
</dbReference>
<evidence type="ECO:0000256" key="2">
    <source>
        <dbReference type="ARBA" id="ARBA00023002"/>
    </source>
</evidence>
<organism evidence="4 5">
    <name type="scientific">candidate division KSB3 bacterium</name>
    <dbReference type="NCBI Taxonomy" id="2044937"/>
    <lineage>
        <taxon>Bacteria</taxon>
        <taxon>candidate division KSB3</taxon>
    </lineage>
</organism>